<sequence>MKVTMEASLPSASNFNLHFLHTLMEMKPPLNLMREQPWVVEPSPGFDKPRSNPGLVLAEPSPGFVGFVEPRAGFLLEPRAGFLLEPRAGFLLEPRAGFLLEPRRLVPSRTQELGSFEKEDAGEEDAGGRR</sequence>
<protein>
    <submittedName>
        <fullName evidence="2">Uncharacterized protein</fullName>
    </submittedName>
</protein>
<dbReference type="AlphaFoldDB" id="A0AAV5KF28"/>
<evidence type="ECO:0000313" key="2">
    <source>
        <dbReference type="EMBL" id="GKV23181.1"/>
    </source>
</evidence>
<reference evidence="2 3" key="1">
    <citation type="journal article" date="2021" name="Commun. Biol.">
        <title>The genome of Shorea leprosula (Dipterocarpaceae) highlights the ecological relevance of drought in aseasonal tropical rainforests.</title>
        <authorList>
            <person name="Ng K.K.S."/>
            <person name="Kobayashi M.J."/>
            <person name="Fawcett J.A."/>
            <person name="Hatakeyama M."/>
            <person name="Paape T."/>
            <person name="Ng C.H."/>
            <person name="Ang C.C."/>
            <person name="Tnah L.H."/>
            <person name="Lee C.T."/>
            <person name="Nishiyama T."/>
            <person name="Sese J."/>
            <person name="O'Brien M.J."/>
            <person name="Copetti D."/>
            <person name="Mohd Noor M.I."/>
            <person name="Ong R.C."/>
            <person name="Putra M."/>
            <person name="Sireger I.Z."/>
            <person name="Indrioko S."/>
            <person name="Kosugi Y."/>
            <person name="Izuno A."/>
            <person name="Isagi Y."/>
            <person name="Lee S.L."/>
            <person name="Shimizu K.K."/>
        </authorList>
    </citation>
    <scope>NUCLEOTIDE SEQUENCE [LARGE SCALE GENOMIC DNA]</scope>
    <source>
        <strain evidence="2">214</strain>
    </source>
</reference>
<organism evidence="2 3">
    <name type="scientific">Rubroshorea leprosula</name>
    <dbReference type="NCBI Taxonomy" id="152421"/>
    <lineage>
        <taxon>Eukaryota</taxon>
        <taxon>Viridiplantae</taxon>
        <taxon>Streptophyta</taxon>
        <taxon>Embryophyta</taxon>
        <taxon>Tracheophyta</taxon>
        <taxon>Spermatophyta</taxon>
        <taxon>Magnoliopsida</taxon>
        <taxon>eudicotyledons</taxon>
        <taxon>Gunneridae</taxon>
        <taxon>Pentapetalae</taxon>
        <taxon>rosids</taxon>
        <taxon>malvids</taxon>
        <taxon>Malvales</taxon>
        <taxon>Dipterocarpaceae</taxon>
        <taxon>Rubroshorea</taxon>
    </lineage>
</organism>
<accession>A0AAV5KF28</accession>
<gene>
    <name evidence="2" type="ORF">SLEP1_g32942</name>
</gene>
<feature type="compositionally biased region" description="Acidic residues" evidence="1">
    <location>
        <begin position="120"/>
        <end position="130"/>
    </location>
</feature>
<proteinExistence type="predicted"/>
<dbReference type="Proteomes" id="UP001054252">
    <property type="component" value="Unassembled WGS sequence"/>
</dbReference>
<keyword evidence="3" id="KW-1185">Reference proteome</keyword>
<evidence type="ECO:0000313" key="3">
    <source>
        <dbReference type="Proteomes" id="UP001054252"/>
    </source>
</evidence>
<name>A0AAV5KF28_9ROSI</name>
<dbReference type="EMBL" id="BPVZ01000062">
    <property type="protein sequence ID" value="GKV23181.1"/>
    <property type="molecule type" value="Genomic_DNA"/>
</dbReference>
<comment type="caution">
    <text evidence="2">The sequence shown here is derived from an EMBL/GenBank/DDBJ whole genome shotgun (WGS) entry which is preliminary data.</text>
</comment>
<evidence type="ECO:0000256" key="1">
    <source>
        <dbReference type="SAM" id="MobiDB-lite"/>
    </source>
</evidence>
<feature type="region of interest" description="Disordered" evidence="1">
    <location>
        <begin position="109"/>
        <end position="130"/>
    </location>
</feature>